<feature type="transmembrane region" description="Helical" evidence="1">
    <location>
        <begin position="6"/>
        <end position="23"/>
    </location>
</feature>
<name>A0ABS7JWF9_9SPHN</name>
<dbReference type="Proteomes" id="UP000782554">
    <property type="component" value="Unassembled WGS sequence"/>
</dbReference>
<dbReference type="RefSeq" id="WP_221603167.1">
    <property type="nucleotide sequence ID" value="NZ_JAIGNU010000002.1"/>
</dbReference>
<evidence type="ECO:0000256" key="1">
    <source>
        <dbReference type="SAM" id="Phobius"/>
    </source>
</evidence>
<keyword evidence="3" id="KW-1185">Reference proteome</keyword>
<keyword evidence="1" id="KW-0472">Membrane</keyword>
<feature type="transmembrane region" description="Helical" evidence="1">
    <location>
        <begin position="35"/>
        <end position="53"/>
    </location>
</feature>
<dbReference type="EMBL" id="JAIGNU010000002">
    <property type="protein sequence ID" value="MBX7501986.1"/>
    <property type="molecule type" value="Genomic_DNA"/>
</dbReference>
<evidence type="ECO:0000313" key="3">
    <source>
        <dbReference type="Proteomes" id="UP000782554"/>
    </source>
</evidence>
<comment type="caution">
    <text evidence="2">The sequence shown here is derived from an EMBL/GenBank/DDBJ whole genome shotgun (WGS) entry which is preliminary data.</text>
</comment>
<reference evidence="2 3" key="1">
    <citation type="submission" date="2021-08" db="EMBL/GenBank/DDBJ databases">
        <title>Comparative Genomics Analysis of the Genus Qipengyuania Reveals Extensive Genetic Diversity and Metabolic Versatility, Including the Description of Fifteen Novel Species.</title>
        <authorList>
            <person name="Liu Y."/>
        </authorList>
    </citation>
    <scope>NUCLEOTIDE SEQUENCE [LARGE SCALE GENOMIC DNA]</scope>
    <source>
        <strain evidence="2 3">YG27</strain>
    </source>
</reference>
<proteinExistence type="predicted"/>
<organism evidence="2 3">
    <name type="scientific">Qipengyuania mesophila</name>
    <dbReference type="NCBI Taxonomy" id="2867246"/>
    <lineage>
        <taxon>Bacteria</taxon>
        <taxon>Pseudomonadati</taxon>
        <taxon>Pseudomonadota</taxon>
        <taxon>Alphaproteobacteria</taxon>
        <taxon>Sphingomonadales</taxon>
        <taxon>Erythrobacteraceae</taxon>
        <taxon>Qipengyuania</taxon>
    </lineage>
</organism>
<protein>
    <submittedName>
        <fullName evidence="2">Uncharacterized protein</fullName>
    </submittedName>
</protein>
<keyword evidence="1" id="KW-0812">Transmembrane</keyword>
<accession>A0ABS7JWF9</accession>
<sequence>MNGESTFFLLATLLFLALLVLGFRTIEVSEKRARYAQALLTLVALATTGYWFFLERKGMPHADVSQEVSAVPLGDGLIAVEAHVKVHNLGQRELVVDHLKSRLQLVRGDAYRYDLLNAKKGDDYWAAKRSGKSHKPQFNQAELLWPIHRTFDRRVEYKIEPGETDLVVATFLMSCSKANWIRVATDIFKPSGAGRWFGWKNEKDKDKAWKARTFLDVRSACDQEENHDE</sequence>
<keyword evidence="1" id="KW-1133">Transmembrane helix</keyword>
<gene>
    <name evidence="2" type="ORF">K3181_11085</name>
</gene>
<evidence type="ECO:0000313" key="2">
    <source>
        <dbReference type="EMBL" id="MBX7501986.1"/>
    </source>
</evidence>